<accession>A0A0M9BLC6</accession>
<keyword evidence="3" id="KW-1185">Reference proteome</keyword>
<proteinExistence type="predicted"/>
<name>A0A0M9BLC6_9BACL</name>
<dbReference type="Pfam" id="PF00395">
    <property type="entry name" value="SLH"/>
    <property type="match status" value="3"/>
</dbReference>
<feature type="domain" description="SLH" evidence="1">
    <location>
        <begin position="1254"/>
        <end position="1326"/>
    </location>
</feature>
<dbReference type="InterPro" id="IPR001119">
    <property type="entry name" value="SLH_dom"/>
</dbReference>
<evidence type="ECO:0000259" key="1">
    <source>
        <dbReference type="PROSITE" id="PS51272"/>
    </source>
</evidence>
<comment type="caution">
    <text evidence="2">The sequence shown here is derived from an EMBL/GenBank/DDBJ whole genome shotgun (WGS) entry which is preliminary data.</text>
</comment>
<dbReference type="EMBL" id="LITU01000070">
    <property type="protein sequence ID" value="KOY14680.1"/>
    <property type="molecule type" value="Genomic_DNA"/>
</dbReference>
<organism evidence="2 3">
    <name type="scientific">Paenibacillus xylanivorans</name>
    <dbReference type="NCBI Taxonomy" id="1705561"/>
    <lineage>
        <taxon>Bacteria</taxon>
        <taxon>Bacillati</taxon>
        <taxon>Bacillota</taxon>
        <taxon>Bacilli</taxon>
        <taxon>Bacillales</taxon>
        <taxon>Paenibacillaceae</taxon>
        <taxon>Paenibacillus</taxon>
    </lineage>
</organism>
<dbReference type="OrthoDB" id="1805600at2"/>
<dbReference type="Proteomes" id="UP000037688">
    <property type="component" value="Unassembled WGS sequence"/>
</dbReference>
<feature type="domain" description="SLH" evidence="1">
    <location>
        <begin position="1185"/>
        <end position="1248"/>
    </location>
</feature>
<evidence type="ECO:0000313" key="3">
    <source>
        <dbReference type="Proteomes" id="UP000037688"/>
    </source>
</evidence>
<reference evidence="2 3" key="1">
    <citation type="submission" date="2015-08" db="EMBL/GenBank/DDBJ databases">
        <title>Draft genome sequence of cellulolytic and xylanolytic Paenibacillus sp. A59, isolated from a decaying forest soil from Patagonia, Argentina.</title>
        <authorList>
            <person name="Ghio S."/>
            <person name="Caceres A.M."/>
            <person name="Talia P."/>
            <person name="Grasso D."/>
            <person name="Campos E."/>
        </authorList>
    </citation>
    <scope>NUCLEOTIDE SEQUENCE [LARGE SCALE GENOMIC DNA]</scope>
    <source>
        <strain evidence="2 3">A59</strain>
    </source>
</reference>
<protein>
    <recommendedName>
        <fullName evidence="1">SLH domain-containing protein</fullName>
    </recommendedName>
</protein>
<evidence type="ECO:0000313" key="2">
    <source>
        <dbReference type="EMBL" id="KOY14680.1"/>
    </source>
</evidence>
<dbReference type="PANTHER" id="PTHR43308">
    <property type="entry name" value="OUTER MEMBRANE PROTEIN ALPHA-RELATED"/>
    <property type="match status" value="1"/>
</dbReference>
<gene>
    <name evidence="2" type="ORF">AMS66_22345</name>
</gene>
<dbReference type="PROSITE" id="PS51272">
    <property type="entry name" value="SLH"/>
    <property type="match status" value="3"/>
</dbReference>
<feature type="domain" description="SLH" evidence="1">
    <location>
        <begin position="1120"/>
        <end position="1183"/>
    </location>
</feature>
<dbReference type="InterPro" id="IPR051465">
    <property type="entry name" value="Cell_Envelope_Struct_Comp"/>
</dbReference>
<dbReference type="PATRIC" id="fig|1705561.3.peg.4670"/>
<sequence length="1328" mass="144895">MQQKKRPLAWIMLVAMVFSLFPQGLFGGSVASAADAFSTYFTPSDRTIRESSRLSLVYDSSPGKDNSNFLSRELVYKSPTSSLDITGTFAMVNGSSLKVKVEQLKLVEEGNLRKWVPDETRAVTTAITNSGSNRFTASNVGLFSGFNRITFIGTQGNSSVESSDSFYVMYDPAPYIENFILYTDRTIPGGGVAYNLNEGTETVVDTERVDFQGTVKNATQVSISVNGGEPMDPPVTTDGSFFASQIKLLPGKNILKFNIEGQPNGIETERVVYYFDKTKPFVDLKVTIGNETKSVVSKTDLATFTDPDKTKGTLAGQILVPYVEGSGKFADEGTVTVQGKSYSITVQDQDEKLITGPDGKTVKYRMVSFTSNAEYDLNPSLTDSTKAAKNQTLVVKIAQGAFSAEYTASYVYSSGAQDITNLYYLPNYKGGAVDSKRPLNGATLQEDKLYILVESGSTLNKDPVPVLKGVYLPSGVNPVILTRYIGATGLKDNEQVYEVTNLASGKQQLRFSFSDNPEPDLAKVVEVTYATISSIYVGSIQTGETYTFDSSKGTQYLNVEGELLGFKDLTDLKAEMLVNGQLIATTVESLVNATDLEIPAGSTKVPVIAFPKTQKFKFSLPIKKNGPIYYGENTIDIRAIVDDAGGRPKTITSVLKINVVDSYNSTIASFMPTRIPTSRESFDNKTVANYTEEKLSRIFAVTPDFILRDGKYVTSEKEFDLVFRGSGAQNINLSYGSKVIFSKTVNNTEVLESTDNSSTVGDITGSDFAGNEDSFIGRIRGLKFDAPGTQVYTLELINSTGARSTQRIEVVREPAPYRILAPQPTVGDQIVVNKNYVRFDIEAEGATQVLIGKEVAEKRTDYNNRFVLDYVGLKPDKDNKIKIEITRDGGKISDTVSVYYTSAVTTNSQYMAPKVANKYTAFNKNLQLSFPKGTVLQSQNSIGITKFYPNNKVLFGIAEPRKGIVEKINDYGYDTEVGGEYKPKIEIPLSVSGNFSSALDTSDFTLISDIYWINGGIGEQGNRSDSGYKSATDGVTPYSMDGIFTTFAAERILTPSNRGSLILNYDPSIVDDVGSTITVFRLSDKTQTGTWVPIGGKVDTKNHTITVPFDEFGYYKVMKQSRSYADITNHPWARNYLNAMYAKGLMKPLKSNSFGADDRVTRGEFATLLVKGMDIPITTPTQQTFSDVGKGTGAEIWSYEAIETAARVGIITGRSDGFFQPQMPISREDAAVMIARAMNAKLAANDSKLSSALGKSFLDSSSIEYYARPAVQAVTKAKIMDGSPVTVAGAKKAQFQFNPKGNMTRAEAAKIAVELLKKSTGLFPKTLS</sequence>
<dbReference type="RefSeq" id="WP_053782861.1">
    <property type="nucleotide sequence ID" value="NZ_LITU01000070.1"/>
</dbReference>